<dbReference type="InterPro" id="IPR044152">
    <property type="entry name" value="YqjM-like"/>
</dbReference>
<dbReference type="CDD" id="cd02932">
    <property type="entry name" value="OYE_YqiM_FMN"/>
    <property type="match status" value="1"/>
</dbReference>
<dbReference type="PANTHER" id="PTHR43303">
    <property type="entry name" value="NADPH DEHYDROGENASE C23G7.10C-RELATED"/>
    <property type="match status" value="1"/>
</dbReference>
<dbReference type="InterPro" id="IPR001155">
    <property type="entry name" value="OxRdtase_FMN_N"/>
</dbReference>
<keyword evidence="5" id="KW-0560">Oxidoreductase</keyword>
<dbReference type="InterPro" id="IPR013785">
    <property type="entry name" value="Aldolase_TIM"/>
</dbReference>
<proteinExistence type="predicted"/>
<evidence type="ECO:0000256" key="4">
    <source>
        <dbReference type="ARBA" id="ARBA00022857"/>
    </source>
</evidence>
<dbReference type="GO" id="GO:0050661">
    <property type="term" value="F:NADP binding"/>
    <property type="evidence" value="ECO:0007669"/>
    <property type="project" value="InterPro"/>
</dbReference>
<evidence type="ECO:0000256" key="3">
    <source>
        <dbReference type="ARBA" id="ARBA00022643"/>
    </source>
</evidence>
<feature type="domain" description="NADH:flavin oxidoreductase/NADH oxidase N-terminal" evidence="6">
    <location>
        <begin position="4"/>
        <end position="339"/>
    </location>
</feature>
<dbReference type="AlphaFoldDB" id="A0A6J6JJM6"/>
<dbReference type="GO" id="GO:0010181">
    <property type="term" value="F:FMN binding"/>
    <property type="evidence" value="ECO:0007669"/>
    <property type="project" value="InterPro"/>
</dbReference>
<evidence type="ECO:0000256" key="5">
    <source>
        <dbReference type="ARBA" id="ARBA00023002"/>
    </source>
</evidence>
<dbReference type="PANTHER" id="PTHR43303:SF4">
    <property type="entry name" value="NADPH DEHYDROGENASE C23G7.10C-RELATED"/>
    <property type="match status" value="1"/>
</dbReference>
<dbReference type="EMBL" id="CAEZTM010000035">
    <property type="protein sequence ID" value="CAB4572894.1"/>
    <property type="molecule type" value="Genomic_DNA"/>
</dbReference>
<evidence type="ECO:0000313" key="8">
    <source>
        <dbReference type="EMBL" id="CAB4637481.1"/>
    </source>
</evidence>
<sequence>MSQSLFSPITLRSLSVPDRLWVSPMCQYSAVDGVVNQWHHVHLGAFATGGASLLIAEASAVCPEGRITPGDAGIWNDQQRDAWSEVLDFLHAQGARVALQIAHAGRKASARIPWHEGPTSLADTEGGWQTMAPSAQAFGNMAVPAEMTRSDLEQLVLDFAAATNRAVQAGFDAIELHAAHGYLLHEFLSPISNTRTDAYGGDLAGRAKILLQVTDAVRSAMPESMPLLVRISATDWIEGGWDIDESIELSRMLKELGVDMMDVSSGGVDPRQKILLGPSYQVPFATRIRNEAGIPVAAVGLITESAQAEAIVRDGLADVVLAGRAFLREPTFARRMAVELGVEARWPPQYLRARNDGH</sequence>
<reference evidence="8" key="1">
    <citation type="submission" date="2020-05" db="EMBL/GenBank/DDBJ databases">
        <authorList>
            <person name="Chiriac C."/>
            <person name="Salcher M."/>
            <person name="Ghai R."/>
            <person name="Kavagutti S V."/>
        </authorList>
    </citation>
    <scope>NUCLEOTIDE SEQUENCE</scope>
</reference>
<evidence type="ECO:0000313" key="7">
    <source>
        <dbReference type="EMBL" id="CAB4572894.1"/>
    </source>
</evidence>
<comment type="cofactor">
    <cofactor evidence="1">
        <name>FMN</name>
        <dbReference type="ChEBI" id="CHEBI:58210"/>
    </cofactor>
</comment>
<accession>A0A6J6JJM6</accession>
<keyword evidence="4" id="KW-0521">NADP</keyword>
<protein>
    <submittedName>
        <fullName evidence="8">Unannotated protein</fullName>
    </submittedName>
</protein>
<dbReference type="GO" id="GO:0003959">
    <property type="term" value="F:NADPH dehydrogenase activity"/>
    <property type="evidence" value="ECO:0007669"/>
    <property type="project" value="InterPro"/>
</dbReference>
<keyword evidence="2" id="KW-0285">Flavoprotein</keyword>
<dbReference type="Gene3D" id="3.20.20.70">
    <property type="entry name" value="Aldolase class I"/>
    <property type="match status" value="1"/>
</dbReference>
<name>A0A6J6JJM6_9ZZZZ</name>
<evidence type="ECO:0000256" key="1">
    <source>
        <dbReference type="ARBA" id="ARBA00001917"/>
    </source>
</evidence>
<dbReference type="SUPFAM" id="SSF51395">
    <property type="entry name" value="FMN-linked oxidoreductases"/>
    <property type="match status" value="1"/>
</dbReference>
<keyword evidence="3" id="KW-0288">FMN</keyword>
<organism evidence="8">
    <name type="scientific">freshwater metagenome</name>
    <dbReference type="NCBI Taxonomy" id="449393"/>
    <lineage>
        <taxon>unclassified sequences</taxon>
        <taxon>metagenomes</taxon>
        <taxon>ecological metagenomes</taxon>
    </lineage>
</organism>
<dbReference type="EMBL" id="CAEZVY010000019">
    <property type="protein sequence ID" value="CAB4637481.1"/>
    <property type="molecule type" value="Genomic_DNA"/>
</dbReference>
<dbReference type="Pfam" id="PF00724">
    <property type="entry name" value="Oxidored_FMN"/>
    <property type="match status" value="1"/>
</dbReference>
<evidence type="ECO:0000256" key="2">
    <source>
        <dbReference type="ARBA" id="ARBA00022630"/>
    </source>
</evidence>
<gene>
    <name evidence="7" type="ORF">UFOPK1684_00851</name>
    <name evidence="8" type="ORF">UFOPK2158_00288</name>
</gene>
<evidence type="ECO:0000259" key="6">
    <source>
        <dbReference type="Pfam" id="PF00724"/>
    </source>
</evidence>